<keyword evidence="4" id="KW-1185">Reference proteome</keyword>
<proteinExistence type="predicted"/>
<evidence type="ECO:0000313" key="4">
    <source>
        <dbReference type="Proteomes" id="UP000053317"/>
    </source>
</evidence>
<accession>A0A0G2EMB1</accession>
<dbReference type="AlphaFoldDB" id="A0A0G2EMB1"/>
<feature type="compositionally biased region" description="Basic and acidic residues" evidence="1">
    <location>
        <begin position="1"/>
        <end position="25"/>
    </location>
</feature>
<dbReference type="Pfam" id="PF11735">
    <property type="entry name" value="CAP59_mtransfer"/>
    <property type="match status" value="1"/>
</dbReference>
<organism evidence="3 4">
    <name type="scientific">Phaeomoniella chlamydospora</name>
    <name type="common">Phaeoacremonium chlamydosporum</name>
    <dbReference type="NCBI Taxonomy" id="158046"/>
    <lineage>
        <taxon>Eukaryota</taxon>
        <taxon>Fungi</taxon>
        <taxon>Dikarya</taxon>
        <taxon>Ascomycota</taxon>
        <taxon>Pezizomycotina</taxon>
        <taxon>Eurotiomycetes</taxon>
        <taxon>Chaetothyriomycetidae</taxon>
        <taxon>Phaeomoniellales</taxon>
        <taxon>Phaeomoniellaceae</taxon>
        <taxon>Phaeomoniella</taxon>
    </lineage>
</organism>
<evidence type="ECO:0000256" key="2">
    <source>
        <dbReference type="SAM" id="Phobius"/>
    </source>
</evidence>
<reference evidence="3 4" key="2">
    <citation type="submission" date="2015-05" db="EMBL/GenBank/DDBJ databases">
        <authorList>
            <person name="Morales-Cruz A."/>
            <person name="Amrine K.C."/>
            <person name="Cantu D."/>
        </authorList>
    </citation>
    <scope>NUCLEOTIDE SEQUENCE [LARGE SCALE GENOMIC DNA]</scope>
    <source>
        <strain evidence="3">UCRPC4</strain>
    </source>
</reference>
<keyword evidence="2" id="KW-0472">Membrane</keyword>
<feature type="transmembrane region" description="Helical" evidence="2">
    <location>
        <begin position="86"/>
        <end position="107"/>
    </location>
</feature>
<comment type="caution">
    <text evidence="3">The sequence shown here is derived from an EMBL/GenBank/DDBJ whole genome shotgun (WGS) entry which is preliminary data.</text>
</comment>
<dbReference type="PANTHER" id="PTHR34144">
    <property type="entry name" value="CHROMOSOME 8, WHOLE GENOME SHOTGUN SEQUENCE"/>
    <property type="match status" value="1"/>
</dbReference>
<dbReference type="PANTHER" id="PTHR34144:SF8">
    <property type="entry name" value="GLYCOSYLTRANSFERASE FAMILY 69 PROTEIN"/>
    <property type="match status" value="1"/>
</dbReference>
<dbReference type="Proteomes" id="UP000053317">
    <property type="component" value="Unassembled WGS sequence"/>
</dbReference>
<name>A0A0G2EMB1_PHACM</name>
<keyword evidence="2" id="KW-1133">Transmembrane helix</keyword>
<sequence length="525" mass="59804">MVQIRAQDDEYELRSRDSVESKDSFDLDAEDPETRALTSEAYLPHERSAWAEILSYLRRKTFGSAQRSRQLARNVGLPRRRPFRRICFFTHSAFLTVLCLAIFTAILRPSYTHPPERYNTLRQQVLASNAAGRANPQNEKIFIAASIFDPDGELAQGPWSKAVLGLIDILGPDNVFLSIYENNAGTTAREALESMGQEVGCQHELIFDENLDPSTLLHFTLPDGTRRVKRITYLAEVRNRALKPLELLEIKFDKILYLNDVIFDPIEAAHLLFLTKAQDTDAGRTDYRAACAVDFINPFKFYDTFATRDSEGYSMGLPFYPWFTDSGRGRSRQDVLAQKDAVMVKSCWGGMVAFDAKYFQFNFADKLNTAGDLRKAPAEGFRFRAEEDLFWDASECCLIHADIQSPDPEDSGIYLNPYVRVAYDERTLSWLGFTRRFERLYTGMHSLLNHIVGLPWYNPRRAATAGSEVEERVWVYDDTLPTGGSFTKMKRKASHAGYCGRQALQVMLEQPVPGQRPYEIIPIPT</sequence>
<dbReference type="OrthoDB" id="262547at2759"/>
<evidence type="ECO:0000256" key="1">
    <source>
        <dbReference type="SAM" id="MobiDB-lite"/>
    </source>
</evidence>
<reference evidence="3 4" key="1">
    <citation type="submission" date="2015-05" db="EMBL/GenBank/DDBJ databases">
        <title>Distinctive expansion of gene families associated with plant cell wall degradation and secondary metabolism in the genomes of grapevine trunk pathogens.</title>
        <authorList>
            <person name="Lawrence D.P."/>
            <person name="Travadon R."/>
            <person name="Rolshausen P.E."/>
            <person name="Baumgartner K."/>
        </authorList>
    </citation>
    <scope>NUCLEOTIDE SEQUENCE [LARGE SCALE GENOMIC DNA]</scope>
    <source>
        <strain evidence="3">UCRPC4</strain>
    </source>
</reference>
<evidence type="ECO:0008006" key="5">
    <source>
        <dbReference type="Google" id="ProtNLM"/>
    </source>
</evidence>
<dbReference type="InterPro" id="IPR021047">
    <property type="entry name" value="Mannosyltransferase_CMT1"/>
</dbReference>
<gene>
    <name evidence="3" type="ORF">UCRPC4_g02907</name>
</gene>
<dbReference type="EMBL" id="LCWF01000067">
    <property type="protein sequence ID" value="KKY23459.1"/>
    <property type="molecule type" value="Genomic_DNA"/>
</dbReference>
<evidence type="ECO:0000313" key="3">
    <source>
        <dbReference type="EMBL" id="KKY23459.1"/>
    </source>
</evidence>
<protein>
    <recommendedName>
        <fullName evidence="5">Glycosyltransferase family 69 protein</fullName>
    </recommendedName>
</protein>
<feature type="region of interest" description="Disordered" evidence="1">
    <location>
        <begin position="1"/>
        <end position="31"/>
    </location>
</feature>
<keyword evidence="2" id="KW-0812">Transmembrane</keyword>